<reference evidence="1 2" key="1">
    <citation type="submission" date="2016-08" db="EMBL/GenBank/DDBJ databases">
        <authorList>
            <person name="Seilhamer J.J."/>
        </authorList>
    </citation>
    <scope>NUCLEOTIDE SEQUENCE [LARGE SCALE GENOMIC DNA]</scope>
    <source>
        <strain evidence="1 2">P1-7</strain>
    </source>
</reference>
<dbReference type="AlphaFoldDB" id="A0A1C3VR87"/>
<dbReference type="SUPFAM" id="SSF54060">
    <property type="entry name" value="His-Me finger endonucleases"/>
    <property type="match status" value="1"/>
</dbReference>
<evidence type="ECO:0000313" key="2">
    <source>
        <dbReference type="Proteomes" id="UP000199205"/>
    </source>
</evidence>
<protein>
    <recommendedName>
        <fullName evidence="3">HNH endonuclease</fullName>
    </recommendedName>
</protein>
<evidence type="ECO:0000313" key="1">
    <source>
        <dbReference type="EMBL" id="SCB30219.1"/>
    </source>
</evidence>
<organism evidence="1 2">
    <name type="scientific">Rhizobium lusitanum</name>
    <dbReference type="NCBI Taxonomy" id="293958"/>
    <lineage>
        <taxon>Bacteria</taxon>
        <taxon>Pseudomonadati</taxon>
        <taxon>Pseudomonadota</taxon>
        <taxon>Alphaproteobacteria</taxon>
        <taxon>Hyphomicrobiales</taxon>
        <taxon>Rhizobiaceae</taxon>
        <taxon>Rhizobium/Agrobacterium group</taxon>
        <taxon>Rhizobium</taxon>
    </lineage>
</organism>
<evidence type="ECO:0008006" key="3">
    <source>
        <dbReference type="Google" id="ProtNLM"/>
    </source>
</evidence>
<accession>A0A1C3VR87</accession>
<gene>
    <name evidence="1" type="ORF">GA0061101_10677</name>
</gene>
<sequence>MANLRVCSIHGCGNRYYGRKLCNKHWQRLRKHGDPLVSGTTPRNPIRYIHEIVLSYDGDECLLWPFGRMSNGYGLVRVDGNSCLASRVVCEHVHGAPPTPTHEAAHSCGKGHLGCVTKRHLSWKTSTENKADMLIHGTRLRGSAHGGSKITEKIALEIRSLRGKVPQANLVARFGISQTTISRIQNGERWAWLE</sequence>
<dbReference type="EMBL" id="FMAF01000006">
    <property type="protein sequence ID" value="SCB30219.1"/>
    <property type="molecule type" value="Genomic_DNA"/>
</dbReference>
<dbReference type="InterPro" id="IPR044925">
    <property type="entry name" value="His-Me_finger_sf"/>
</dbReference>
<dbReference type="Proteomes" id="UP000199205">
    <property type="component" value="Unassembled WGS sequence"/>
</dbReference>
<proteinExistence type="predicted"/>
<name>A0A1C3VR87_9HYPH</name>